<dbReference type="PANTHER" id="PTHR42847">
    <property type="entry name" value="ALKANESULFONATE MONOOXYGENASE"/>
    <property type="match status" value="1"/>
</dbReference>
<evidence type="ECO:0000313" key="6">
    <source>
        <dbReference type="EMBL" id="QSB15864.1"/>
    </source>
</evidence>
<dbReference type="InterPro" id="IPR050172">
    <property type="entry name" value="SsuD_RutA_monooxygenase"/>
</dbReference>
<dbReference type="PANTHER" id="PTHR42847:SF4">
    <property type="entry name" value="ALKANESULFONATE MONOOXYGENASE-RELATED"/>
    <property type="match status" value="1"/>
</dbReference>
<dbReference type="Proteomes" id="UP000662857">
    <property type="component" value="Chromosome"/>
</dbReference>
<dbReference type="GO" id="GO:0008726">
    <property type="term" value="F:alkanesulfonate monooxygenase activity"/>
    <property type="evidence" value="ECO:0007669"/>
    <property type="project" value="TreeGrafter"/>
</dbReference>
<gene>
    <name evidence="6" type="ORF">JQS43_05900</name>
</gene>
<keyword evidence="1" id="KW-0285">Flavoprotein</keyword>
<dbReference type="SUPFAM" id="SSF51679">
    <property type="entry name" value="Bacterial luciferase-like"/>
    <property type="match status" value="1"/>
</dbReference>
<dbReference type="InterPro" id="IPR019952">
    <property type="entry name" value="F420_OxRdatse_Rv1855c_pred"/>
</dbReference>
<evidence type="ECO:0000259" key="5">
    <source>
        <dbReference type="Pfam" id="PF00296"/>
    </source>
</evidence>
<evidence type="ECO:0000256" key="2">
    <source>
        <dbReference type="ARBA" id="ARBA00022643"/>
    </source>
</evidence>
<dbReference type="RefSeq" id="WP_239678056.1">
    <property type="nucleotide sequence ID" value="NZ_CP070499.1"/>
</dbReference>
<sequence length="313" mass="33735">MEVCLFIEPHRGASYREQRDFARHAEECGFAGLFRADHYQPFGSSAGLPGPTDAWLTLAALAVETIRIRLGTLVTSITFRLPGPLAIAVAQVDQMSQGRVELGIGAGWFAPEHRSYGIPFPPLAERLSRLAEQLEVVTGLWRTPVGERFGHQGRYYQLVDAPALPKPVQVPGPPIIIGGRGLRRTPMLAARYADEFNATFQAPAAAASAFRAVAGAAAQVGRRRPIRRSVGIPVACGRTDAQARQRAAALYEPGSVLPAGESLVVGSPQQLVDRIHELREVGADRVYLRPGALTDRAHLDLLASEVLPAVTTC</sequence>
<protein>
    <submittedName>
        <fullName evidence="6">TIGR03560 family F420-dependent LLM class oxidoreductase</fullName>
    </submittedName>
</protein>
<feature type="domain" description="Luciferase-like" evidence="5">
    <location>
        <begin position="8"/>
        <end position="284"/>
    </location>
</feature>
<dbReference type="KEGG" id="nhy:JQS43_05900"/>
<keyword evidence="3" id="KW-0560">Oxidoreductase</keyword>
<organism evidence="6 7">
    <name type="scientific">Natronosporangium hydrolyticum</name>
    <dbReference type="NCBI Taxonomy" id="2811111"/>
    <lineage>
        <taxon>Bacteria</taxon>
        <taxon>Bacillati</taxon>
        <taxon>Actinomycetota</taxon>
        <taxon>Actinomycetes</taxon>
        <taxon>Micromonosporales</taxon>
        <taxon>Micromonosporaceae</taxon>
        <taxon>Natronosporangium</taxon>
    </lineage>
</organism>
<keyword evidence="7" id="KW-1185">Reference proteome</keyword>
<evidence type="ECO:0000256" key="1">
    <source>
        <dbReference type="ARBA" id="ARBA00022630"/>
    </source>
</evidence>
<accession>A0A895YDI1</accession>
<dbReference type="InterPro" id="IPR036661">
    <property type="entry name" value="Luciferase-like_sf"/>
</dbReference>
<evidence type="ECO:0000256" key="3">
    <source>
        <dbReference type="ARBA" id="ARBA00023002"/>
    </source>
</evidence>
<name>A0A895YDI1_9ACTN</name>
<dbReference type="Pfam" id="PF00296">
    <property type="entry name" value="Bac_luciferase"/>
    <property type="match status" value="1"/>
</dbReference>
<dbReference type="GO" id="GO:0046306">
    <property type="term" value="P:alkanesulfonate catabolic process"/>
    <property type="evidence" value="ECO:0007669"/>
    <property type="project" value="TreeGrafter"/>
</dbReference>
<dbReference type="NCBIfam" id="TIGR03560">
    <property type="entry name" value="F420_Rv1855c"/>
    <property type="match status" value="1"/>
</dbReference>
<reference evidence="6" key="1">
    <citation type="submission" date="2021-02" db="EMBL/GenBank/DDBJ databases">
        <title>Natrosporangium hydrolyticum gen. nov., sp. nov, a haloalkaliphilic actinobacterium from a soda solonchak soil.</title>
        <authorList>
            <person name="Sorokin D.Y."/>
            <person name="Khijniak T.V."/>
            <person name="Zakharycheva A.P."/>
            <person name="Boueva O.V."/>
            <person name="Ariskina E.V."/>
            <person name="Hahnke R.L."/>
            <person name="Bunk B."/>
            <person name="Sproer C."/>
            <person name="Schumann P."/>
            <person name="Evtushenko L.I."/>
            <person name="Kublanov I.V."/>
        </authorList>
    </citation>
    <scope>NUCLEOTIDE SEQUENCE</scope>
    <source>
        <strain evidence="6">DSM 106523</strain>
    </source>
</reference>
<evidence type="ECO:0000313" key="7">
    <source>
        <dbReference type="Proteomes" id="UP000662857"/>
    </source>
</evidence>
<dbReference type="EMBL" id="CP070499">
    <property type="protein sequence ID" value="QSB15864.1"/>
    <property type="molecule type" value="Genomic_DNA"/>
</dbReference>
<keyword evidence="4" id="KW-0503">Monooxygenase</keyword>
<keyword evidence="2" id="KW-0288">FMN</keyword>
<dbReference type="AlphaFoldDB" id="A0A895YDI1"/>
<proteinExistence type="predicted"/>
<evidence type="ECO:0000256" key="4">
    <source>
        <dbReference type="ARBA" id="ARBA00023033"/>
    </source>
</evidence>
<dbReference type="InterPro" id="IPR011251">
    <property type="entry name" value="Luciferase-like_dom"/>
</dbReference>
<dbReference type="Gene3D" id="3.20.20.30">
    <property type="entry name" value="Luciferase-like domain"/>
    <property type="match status" value="1"/>
</dbReference>